<dbReference type="EMBL" id="BK014836">
    <property type="protein sequence ID" value="DAD77895.1"/>
    <property type="molecule type" value="Genomic_DNA"/>
</dbReference>
<feature type="transmembrane region" description="Helical" evidence="1">
    <location>
        <begin position="68"/>
        <end position="86"/>
    </location>
</feature>
<keyword evidence="1" id="KW-0472">Membrane</keyword>
<evidence type="ECO:0000313" key="2">
    <source>
        <dbReference type="EMBL" id="DAD77895.1"/>
    </source>
</evidence>
<sequence length="87" mass="9418">MSDVEIITELNHRAARERELGERWDEIVRLRKRQKSLMKIAETACFSVACMLLGGTAVMLGFGLFRAAVTLGGAAACFFVGAILTGA</sequence>
<keyword evidence="1" id="KW-1133">Transmembrane helix</keyword>
<organism evidence="2">
    <name type="scientific">Siphoviridae sp. ctHDv29</name>
    <dbReference type="NCBI Taxonomy" id="2826228"/>
    <lineage>
        <taxon>Viruses</taxon>
        <taxon>Duplodnaviria</taxon>
        <taxon>Heunggongvirae</taxon>
        <taxon>Uroviricota</taxon>
        <taxon>Caudoviricetes</taxon>
    </lineage>
</organism>
<name>A0A8S5M718_9CAUD</name>
<proteinExistence type="predicted"/>
<keyword evidence="1" id="KW-0812">Transmembrane</keyword>
<feature type="transmembrane region" description="Helical" evidence="1">
    <location>
        <begin position="40"/>
        <end position="62"/>
    </location>
</feature>
<accession>A0A8S5M718</accession>
<reference evidence="2" key="1">
    <citation type="journal article" date="2021" name="Proc. Natl. Acad. Sci. U.S.A.">
        <title>A Catalog of Tens of Thousands of Viruses from Human Metagenomes Reveals Hidden Associations with Chronic Diseases.</title>
        <authorList>
            <person name="Tisza M.J."/>
            <person name="Buck C.B."/>
        </authorList>
    </citation>
    <scope>NUCLEOTIDE SEQUENCE</scope>
    <source>
        <strain evidence="2">CtHDv29</strain>
    </source>
</reference>
<evidence type="ECO:0000256" key="1">
    <source>
        <dbReference type="SAM" id="Phobius"/>
    </source>
</evidence>
<protein>
    <submittedName>
        <fullName evidence="2">Uncharacterized protein</fullName>
    </submittedName>
</protein>